<dbReference type="AlphaFoldDB" id="A0A834SEW7"/>
<organism evidence="1 2">
    <name type="scientific">Senna tora</name>
    <dbReference type="NCBI Taxonomy" id="362788"/>
    <lineage>
        <taxon>Eukaryota</taxon>
        <taxon>Viridiplantae</taxon>
        <taxon>Streptophyta</taxon>
        <taxon>Embryophyta</taxon>
        <taxon>Tracheophyta</taxon>
        <taxon>Spermatophyta</taxon>
        <taxon>Magnoliopsida</taxon>
        <taxon>eudicotyledons</taxon>
        <taxon>Gunneridae</taxon>
        <taxon>Pentapetalae</taxon>
        <taxon>rosids</taxon>
        <taxon>fabids</taxon>
        <taxon>Fabales</taxon>
        <taxon>Fabaceae</taxon>
        <taxon>Caesalpinioideae</taxon>
        <taxon>Cassia clade</taxon>
        <taxon>Senna</taxon>
    </lineage>
</organism>
<gene>
    <name evidence="1" type="ORF">G2W53_044505</name>
</gene>
<dbReference type="EMBL" id="JAAIUW010000014">
    <property type="protein sequence ID" value="KAF7801225.1"/>
    <property type="molecule type" value="Genomic_DNA"/>
</dbReference>
<evidence type="ECO:0000313" key="2">
    <source>
        <dbReference type="Proteomes" id="UP000634136"/>
    </source>
</evidence>
<reference evidence="1" key="1">
    <citation type="submission" date="2020-09" db="EMBL/GenBank/DDBJ databases">
        <title>Genome-Enabled Discovery of Anthraquinone Biosynthesis in Senna tora.</title>
        <authorList>
            <person name="Kang S.-H."/>
            <person name="Pandey R.P."/>
            <person name="Lee C.-M."/>
            <person name="Sim J.-S."/>
            <person name="Jeong J.-T."/>
            <person name="Choi B.-S."/>
            <person name="Jung M."/>
            <person name="Ginzburg D."/>
            <person name="Zhao K."/>
            <person name="Won S.Y."/>
            <person name="Oh T.-J."/>
            <person name="Yu Y."/>
            <person name="Kim N.-H."/>
            <person name="Lee O.R."/>
            <person name="Lee T.-H."/>
            <person name="Bashyal P."/>
            <person name="Kim T.-S."/>
            <person name="Lee W.-H."/>
            <person name="Kawkins C."/>
            <person name="Kim C.-K."/>
            <person name="Kim J.S."/>
            <person name="Ahn B.O."/>
            <person name="Rhee S.Y."/>
            <person name="Sohng J.K."/>
        </authorList>
    </citation>
    <scope>NUCLEOTIDE SEQUENCE</scope>
    <source>
        <tissue evidence="1">Leaf</tissue>
    </source>
</reference>
<proteinExistence type="predicted"/>
<protein>
    <submittedName>
        <fullName evidence="1">Uncharacterized protein</fullName>
    </submittedName>
</protein>
<comment type="caution">
    <text evidence="1">The sequence shown here is derived from an EMBL/GenBank/DDBJ whole genome shotgun (WGS) entry which is preliminary data.</text>
</comment>
<accession>A0A834SEW7</accession>
<keyword evidence="2" id="KW-1185">Reference proteome</keyword>
<sequence>MANTLRMLAGLLVECDEFPTLLETLSHLFLYCDFARAMWFGPNPLLRCLKTFGFAGTNV</sequence>
<name>A0A834SEW7_9FABA</name>
<evidence type="ECO:0000313" key="1">
    <source>
        <dbReference type="EMBL" id="KAF7801225.1"/>
    </source>
</evidence>
<dbReference type="Proteomes" id="UP000634136">
    <property type="component" value="Unassembled WGS sequence"/>
</dbReference>